<evidence type="ECO:0000313" key="3">
    <source>
        <dbReference type="Proteomes" id="UP000595140"/>
    </source>
</evidence>
<gene>
    <name evidence="2" type="ORF">CCAM_LOCUS28290</name>
</gene>
<evidence type="ECO:0000313" key="2">
    <source>
        <dbReference type="EMBL" id="VFQ86514.1"/>
    </source>
</evidence>
<reference evidence="2 3" key="1">
    <citation type="submission" date="2018-04" db="EMBL/GenBank/DDBJ databases">
        <authorList>
            <person name="Vogel A."/>
        </authorList>
    </citation>
    <scope>NUCLEOTIDE SEQUENCE [LARGE SCALE GENOMIC DNA]</scope>
</reference>
<keyword evidence="3" id="KW-1185">Reference proteome</keyword>
<feature type="region of interest" description="Disordered" evidence="1">
    <location>
        <begin position="56"/>
        <end position="81"/>
    </location>
</feature>
<dbReference type="AlphaFoldDB" id="A0A484ME88"/>
<dbReference type="EMBL" id="OOIL02003199">
    <property type="protein sequence ID" value="VFQ86514.1"/>
    <property type="molecule type" value="Genomic_DNA"/>
</dbReference>
<organism evidence="2 3">
    <name type="scientific">Cuscuta campestris</name>
    <dbReference type="NCBI Taxonomy" id="132261"/>
    <lineage>
        <taxon>Eukaryota</taxon>
        <taxon>Viridiplantae</taxon>
        <taxon>Streptophyta</taxon>
        <taxon>Embryophyta</taxon>
        <taxon>Tracheophyta</taxon>
        <taxon>Spermatophyta</taxon>
        <taxon>Magnoliopsida</taxon>
        <taxon>eudicotyledons</taxon>
        <taxon>Gunneridae</taxon>
        <taxon>Pentapetalae</taxon>
        <taxon>asterids</taxon>
        <taxon>lamiids</taxon>
        <taxon>Solanales</taxon>
        <taxon>Convolvulaceae</taxon>
        <taxon>Cuscuteae</taxon>
        <taxon>Cuscuta</taxon>
        <taxon>Cuscuta subgen. Grammica</taxon>
        <taxon>Cuscuta sect. Cleistogrammica</taxon>
    </lineage>
</organism>
<proteinExistence type="predicted"/>
<feature type="region of interest" description="Disordered" evidence="1">
    <location>
        <begin position="1"/>
        <end position="28"/>
    </location>
</feature>
<evidence type="ECO:0000256" key="1">
    <source>
        <dbReference type="SAM" id="MobiDB-lite"/>
    </source>
</evidence>
<evidence type="ECO:0008006" key="4">
    <source>
        <dbReference type="Google" id="ProtNLM"/>
    </source>
</evidence>
<dbReference type="OrthoDB" id="913351at2759"/>
<name>A0A484ME88_9ASTE</name>
<dbReference type="Proteomes" id="UP000595140">
    <property type="component" value="Unassembled WGS sequence"/>
</dbReference>
<accession>A0A484ME88</accession>
<sequence>MAITRSNAACSEDGGTNEQSANGATPSNDTLAQIAAKLSVLDDLKAEVTALKAQARTNSGRTKMKQYTGDSDDENGHSHHRFPRSKVEFTKFSGGDPRGWVLKAEKYFHYYGTSEEDKVEIASMHLEGDPLDLFSWINAEKTLLYWEVFIKIIEHYKPPEYLNSDEHLVLIKHVGSEQDYRHQGLLESKIGLTSVSWVSLLLV</sequence>
<protein>
    <recommendedName>
        <fullName evidence="4">Retrotransposon gag domain-containing protein</fullName>
    </recommendedName>
</protein>